<feature type="chain" id="PRO_5043645485" evidence="2">
    <location>
        <begin position="26"/>
        <end position="581"/>
    </location>
</feature>
<evidence type="ECO:0000259" key="3">
    <source>
        <dbReference type="PROSITE" id="PS51688"/>
    </source>
</evidence>
<sequence length="581" mass="61942">MKTSLRCFSSIFFIVLYGSSLLAQAPDAINYQAAARNTAGDPMANQNITVRLGIYSGAIPTTLVYEELHNLTTSATGIFTLAIGQGSVESGNFANIDWGADRYHLKVEIDAGSGFIEMGTLPFLSVPYALYAKEAGNTFALPFDGSISVEGQTAFKSANTHTGNGLAITGIQGGGSSIGTMSRSAIWGTAETGHGVVGFTSGNGAWAGIWGRTNNRNGYGVHGSASAGGIGGYFEAIGDNAGPALITGAGRIGFGTPSPEKFLQVEGDLFVNSSKGAIDFGYPDNGNQWHLSTLNAGEDLQFFSKADGSAVNSRRLIFKQNGQVGIGNLTNPTGQMEIASNSTAASAHLTLTEAGNDFARLNFRNTEASAKFWSIAGYNASTISNERLNFYHSITGNLLTIRGDGNVGVFDASPTARLHIGQQGQAVGNGLRFDDGVNQDWDITHGFGLRFHYGGALRSFINATTGAYTQSSDRRLKTDMEAVGTVLPQVNRLKALRYQYITSAIPEKTLGFIAQDVLPLFPELVHYSQADDLYGINYAGFSVIAIKAIQEQQTVMDEQQQTIDDLLKRVEALEKILYQMP</sequence>
<evidence type="ECO:0000256" key="1">
    <source>
        <dbReference type="SAM" id="Coils"/>
    </source>
</evidence>
<dbReference type="PROSITE" id="PS51688">
    <property type="entry name" value="ICA"/>
    <property type="match status" value="1"/>
</dbReference>
<organism evidence="4 5">
    <name type="scientific">Rapidithrix thailandica</name>
    <dbReference type="NCBI Taxonomy" id="413964"/>
    <lineage>
        <taxon>Bacteria</taxon>
        <taxon>Pseudomonadati</taxon>
        <taxon>Bacteroidota</taxon>
        <taxon>Cytophagia</taxon>
        <taxon>Cytophagales</taxon>
        <taxon>Flammeovirgaceae</taxon>
        <taxon>Rapidithrix</taxon>
    </lineage>
</organism>
<feature type="signal peptide" evidence="2">
    <location>
        <begin position="1"/>
        <end position="25"/>
    </location>
</feature>
<feature type="domain" description="Peptidase S74" evidence="3">
    <location>
        <begin position="472"/>
        <end position="563"/>
    </location>
</feature>
<accession>A0AAW9S8E3</accession>
<proteinExistence type="predicted"/>
<gene>
    <name evidence="4" type="ORF">AAG747_03780</name>
</gene>
<dbReference type="AlphaFoldDB" id="A0AAW9S8E3"/>
<feature type="coiled-coil region" evidence="1">
    <location>
        <begin position="549"/>
        <end position="576"/>
    </location>
</feature>
<keyword evidence="5" id="KW-1185">Reference proteome</keyword>
<reference evidence="4 5" key="1">
    <citation type="submission" date="2024-04" db="EMBL/GenBank/DDBJ databases">
        <title>Novel genus in family Flammeovirgaceae.</title>
        <authorList>
            <person name="Nguyen T.H."/>
            <person name="Vuong T.Q."/>
            <person name="Le H."/>
            <person name="Kim S.-G."/>
        </authorList>
    </citation>
    <scope>NUCLEOTIDE SEQUENCE [LARGE SCALE GENOMIC DNA]</scope>
    <source>
        <strain evidence="4 5">JCM 23209</strain>
    </source>
</reference>
<dbReference type="RefSeq" id="WP_346819799.1">
    <property type="nucleotide sequence ID" value="NZ_JBDKWZ010000002.1"/>
</dbReference>
<evidence type="ECO:0000313" key="4">
    <source>
        <dbReference type="EMBL" id="MEN7547011.1"/>
    </source>
</evidence>
<name>A0AAW9S8E3_9BACT</name>
<evidence type="ECO:0000313" key="5">
    <source>
        <dbReference type="Proteomes" id="UP001403385"/>
    </source>
</evidence>
<keyword evidence="2" id="KW-0732">Signal</keyword>
<dbReference type="InterPro" id="IPR030392">
    <property type="entry name" value="S74_ICA"/>
</dbReference>
<keyword evidence="1" id="KW-0175">Coiled coil</keyword>
<protein>
    <submittedName>
        <fullName evidence="4">Tail fiber domain-containing protein</fullName>
    </submittedName>
</protein>
<dbReference type="Pfam" id="PF13884">
    <property type="entry name" value="Peptidase_S74"/>
    <property type="match status" value="1"/>
</dbReference>
<dbReference type="EMBL" id="JBDKWZ010000002">
    <property type="protein sequence ID" value="MEN7547011.1"/>
    <property type="molecule type" value="Genomic_DNA"/>
</dbReference>
<evidence type="ECO:0000256" key="2">
    <source>
        <dbReference type="SAM" id="SignalP"/>
    </source>
</evidence>
<comment type="caution">
    <text evidence="4">The sequence shown here is derived from an EMBL/GenBank/DDBJ whole genome shotgun (WGS) entry which is preliminary data.</text>
</comment>
<dbReference type="Proteomes" id="UP001403385">
    <property type="component" value="Unassembled WGS sequence"/>
</dbReference>